<feature type="domain" description="Transcription regulator TrmB N-terminal" evidence="2">
    <location>
        <begin position="134"/>
        <end position="200"/>
    </location>
</feature>
<comment type="caution">
    <text evidence="3">The sequence shown here is derived from an EMBL/GenBank/DDBJ whole genome shotgun (WGS) entry which is preliminary data.</text>
</comment>
<dbReference type="Proteomes" id="UP000011519">
    <property type="component" value="Unassembled WGS sequence"/>
</dbReference>
<evidence type="ECO:0000313" key="4">
    <source>
        <dbReference type="Proteomes" id="UP000011519"/>
    </source>
</evidence>
<evidence type="ECO:0000259" key="2">
    <source>
        <dbReference type="Pfam" id="PF01978"/>
    </source>
</evidence>
<keyword evidence="4" id="KW-1185">Reference proteome</keyword>
<dbReference type="EMBL" id="AOIM01000012">
    <property type="protein sequence ID" value="ELY94138.1"/>
    <property type="molecule type" value="Genomic_DNA"/>
</dbReference>
<feature type="compositionally biased region" description="Basic and acidic residues" evidence="1">
    <location>
        <begin position="1"/>
        <end position="12"/>
    </location>
</feature>
<feature type="region of interest" description="Disordered" evidence="1">
    <location>
        <begin position="230"/>
        <end position="283"/>
    </location>
</feature>
<dbReference type="CDD" id="cd00090">
    <property type="entry name" value="HTH_ARSR"/>
    <property type="match status" value="1"/>
</dbReference>
<feature type="region of interest" description="Disordered" evidence="1">
    <location>
        <begin position="1"/>
        <end position="115"/>
    </location>
</feature>
<sequence length="283" mass="29737">MDPDDTTERQVDDTTGDSRPSAQADDETGADGRSVPDSTAVNATDGDADADVDVDADADANGDPDTRSEADRSAGSPSETSETNEASVANVANEAGEPSEATENDDSSEGVRTAAVEEVDQRIVDLLSWILDTETRAKIYVHLLAHPASTSEEVAKGTGLYPSTVREALAELHDEERVTRQKRASEGAGNNPYEYTAIQPSDLVGGVVDQVQQELNTIFTLDRVLDRSAGGTGDSQANGSEPVTITVDNDDTDAAEDTNTTVDESAADTDPSPDTDSSDTRGR</sequence>
<reference evidence="3 4" key="1">
    <citation type="journal article" date="2014" name="PLoS Genet.">
        <title>Phylogenetically driven sequencing of extremely halophilic archaea reveals strategies for static and dynamic osmo-response.</title>
        <authorList>
            <person name="Becker E.A."/>
            <person name="Seitzer P.M."/>
            <person name="Tritt A."/>
            <person name="Larsen D."/>
            <person name="Krusor M."/>
            <person name="Yao A.I."/>
            <person name="Wu D."/>
            <person name="Madern D."/>
            <person name="Eisen J.A."/>
            <person name="Darling A.E."/>
            <person name="Facciotti M.T."/>
        </authorList>
    </citation>
    <scope>NUCLEOTIDE SEQUENCE [LARGE SCALE GENOMIC DNA]</scope>
    <source>
        <strain evidence="3 4">JCM 10989</strain>
    </source>
</reference>
<proteinExistence type="predicted"/>
<protein>
    <submittedName>
        <fullName evidence="3">TrmB family transcriptional regulator</fullName>
    </submittedName>
</protein>
<gene>
    <name evidence="3" type="ORF">C483_03200</name>
</gene>
<dbReference type="PATRIC" id="fig|1227493.4.peg.604"/>
<dbReference type="Pfam" id="PF01978">
    <property type="entry name" value="TrmB"/>
    <property type="match status" value="1"/>
</dbReference>
<dbReference type="SUPFAM" id="SSF46785">
    <property type="entry name" value="Winged helix' DNA-binding domain"/>
    <property type="match status" value="1"/>
</dbReference>
<dbReference type="Gene3D" id="1.10.10.10">
    <property type="entry name" value="Winged helix-like DNA-binding domain superfamily/Winged helix DNA-binding domain"/>
    <property type="match status" value="1"/>
</dbReference>
<dbReference type="InterPro" id="IPR011991">
    <property type="entry name" value="ArsR-like_HTH"/>
</dbReference>
<organism evidence="3 4">
    <name type="scientific">Natrialba hulunbeirensis JCM 10989</name>
    <dbReference type="NCBI Taxonomy" id="1227493"/>
    <lineage>
        <taxon>Archaea</taxon>
        <taxon>Methanobacteriati</taxon>
        <taxon>Methanobacteriota</taxon>
        <taxon>Stenosarchaea group</taxon>
        <taxon>Halobacteria</taxon>
        <taxon>Halobacteriales</taxon>
        <taxon>Natrialbaceae</taxon>
        <taxon>Natrialba</taxon>
    </lineage>
</organism>
<dbReference type="AlphaFoldDB" id="M0A9Y5"/>
<dbReference type="InterPro" id="IPR036390">
    <property type="entry name" value="WH_DNA-bd_sf"/>
</dbReference>
<feature type="compositionally biased region" description="Acidic residues" evidence="1">
    <location>
        <begin position="46"/>
        <end position="62"/>
    </location>
</feature>
<dbReference type="RefSeq" id="WP_006651893.1">
    <property type="nucleotide sequence ID" value="NZ_AOIM01000012.1"/>
</dbReference>
<accession>M0A9Y5</accession>
<feature type="compositionally biased region" description="Acidic residues" evidence="1">
    <location>
        <begin position="265"/>
        <end position="277"/>
    </location>
</feature>
<feature type="compositionally biased region" description="Low complexity" evidence="1">
    <location>
        <begin position="83"/>
        <end position="96"/>
    </location>
</feature>
<evidence type="ECO:0000256" key="1">
    <source>
        <dbReference type="SAM" id="MobiDB-lite"/>
    </source>
</evidence>
<dbReference type="STRING" id="1227493.C483_03200"/>
<feature type="compositionally biased region" description="Polar residues" evidence="1">
    <location>
        <begin position="234"/>
        <end position="243"/>
    </location>
</feature>
<evidence type="ECO:0000313" key="3">
    <source>
        <dbReference type="EMBL" id="ELY94138.1"/>
    </source>
</evidence>
<dbReference type="OrthoDB" id="59565at2157"/>
<name>M0A9Y5_9EURY</name>
<dbReference type="InterPro" id="IPR036388">
    <property type="entry name" value="WH-like_DNA-bd_sf"/>
</dbReference>
<dbReference type="InterPro" id="IPR002831">
    <property type="entry name" value="Tscrpt_reg_TrmB_N"/>
</dbReference>